<dbReference type="Proteomes" id="UP000075880">
    <property type="component" value="Unassembled WGS sequence"/>
</dbReference>
<evidence type="ECO:0008006" key="5">
    <source>
        <dbReference type="Google" id="ProtNLM"/>
    </source>
</evidence>
<feature type="signal peptide" evidence="2">
    <location>
        <begin position="1"/>
        <end position="24"/>
    </location>
</feature>
<feature type="region of interest" description="Disordered" evidence="1">
    <location>
        <begin position="94"/>
        <end position="147"/>
    </location>
</feature>
<dbReference type="AlphaFoldDB" id="A0AAG5D2X9"/>
<reference evidence="3" key="1">
    <citation type="submission" date="2024-04" db="UniProtKB">
        <authorList>
            <consortium name="EnsemblMetazoa"/>
        </authorList>
    </citation>
    <scope>IDENTIFICATION</scope>
    <source>
        <strain evidence="3">EBRO</strain>
    </source>
</reference>
<evidence type="ECO:0000313" key="4">
    <source>
        <dbReference type="Proteomes" id="UP000075880"/>
    </source>
</evidence>
<dbReference type="EnsemblMetazoa" id="ENSAATROPT006158">
    <property type="protein sequence ID" value="ENSAATROPP005607"/>
    <property type="gene ID" value="ENSAATROPG004986"/>
</dbReference>
<organism evidence="3 4">
    <name type="scientific">Anopheles atroparvus</name>
    <name type="common">European mosquito</name>
    <dbReference type="NCBI Taxonomy" id="41427"/>
    <lineage>
        <taxon>Eukaryota</taxon>
        <taxon>Metazoa</taxon>
        <taxon>Ecdysozoa</taxon>
        <taxon>Arthropoda</taxon>
        <taxon>Hexapoda</taxon>
        <taxon>Insecta</taxon>
        <taxon>Pterygota</taxon>
        <taxon>Neoptera</taxon>
        <taxon>Endopterygota</taxon>
        <taxon>Diptera</taxon>
        <taxon>Nematocera</taxon>
        <taxon>Culicoidea</taxon>
        <taxon>Culicidae</taxon>
        <taxon>Anophelinae</taxon>
        <taxon>Anopheles</taxon>
    </lineage>
</organism>
<accession>A0AAG5D2X9</accession>
<evidence type="ECO:0000313" key="3">
    <source>
        <dbReference type="EnsemblMetazoa" id="ENSAATROPP005607"/>
    </source>
</evidence>
<sequence length="147" mass="16387">MTRNERVLCFLIYVAIVCANQTLAAEKGKSRENTFDDELFPIYECDDRSRAWTKRCLVPLTNAQLSIDLCGTGEKVDLTFVKRCAKELQILAQSCPQPGPMSTLAQDMLDHNPPPARPASPSYESLNTPKMPKASKRASSKKDPELL</sequence>
<proteinExistence type="predicted"/>
<name>A0AAG5D2X9_ANOAO</name>
<keyword evidence="4" id="KW-1185">Reference proteome</keyword>
<evidence type="ECO:0000256" key="1">
    <source>
        <dbReference type="SAM" id="MobiDB-lite"/>
    </source>
</evidence>
<protein>
    <recommendedName>
        <fullName evidence="5">Proline rich salivary secreted peptide</fullName>
    </recommendedName>
</protein>
<evidence type="ECO:0000256" key="2">
    <source>
        <dbReference type="SAM" id="SignalP"/>
    </source>
</evidence>
<keyword evidence="2" id="KW-0732">Signal</keyword>
<feature type="chain" id="PRO_5042554564" description="Proline rich salivary secreted peptide" evidence="2">
    <location>
        <begin position="25"/>
        <end position="147"/>
    </location>
</feature>